<dbReference type="AlphaFoldDB" id="A0A0P7AX22"/>
<protein>
    <recommendedName>
        <fullName evidence="3">HD domain-containing protein</fullName>
    </recommendedName>
</protein>
<reference evidence="1 2" key="1">
    <citation type="submission" date="2015-09" db="EMBL/GenBank/DDBJ databases">
        <title>Draft genome of a European isolate of the apple canker pathogen Neonectria ditissima.</title>
        <authorList>
            <person name="Gomez-Cortecero A."/>
            <person name="Harrison R.J."/>
            <person name="Armitage A.D."/>
        </authorList>
    </citation>
    <scope>NUCLEOTIDE SEQUENCE [LARGE SCALE GENOMIC DNA]</scope>
    <source>
        <strain evidence="1 2">R09/05</strain>
    </source>
</reference>
<name>A0A0P7AX22_9HYPO</name>
<evidence type="ECO:0008006" key="3">
    <source>
        <dbReference type="Google" id="ProtNLM"/>
    </source>
</evidence>
<proteinExistence type="predicted"/>
<dbReference type="PANTHER" id="PTHR35569">
    <property type="entry name" value="CYANAMIDE HYDRATASE DDI2-RELATED"/>
    <property type="match status" value="1"/>
</dbReference>
<dbReference type="InterPro" id="IPR017771">
    <property type="entry name" value="Cyanamide_hydratase_HD"/>
</dbReference>
<dbReference type="EMBL" id="LKCW01000148">
    <property type="protein sequence ID" value="KPM37976.1"/>
    <property type="molecule type" value="Genomic_DNA"/>
</dbReference>
<dbReference type="PANTHER" id="PTHR35569:SF8">
    <property type="entry name" value="HYDRATASE, PUTATIVE (AFU_ORTHOLOGUE AFUA_7G06270)-RELATED"/>
    <property type="match status" value="1"/>
</dbReference>
<gene>
    <name evidence="1" type="ORF">AK830_g8607</name>
</gene>
<accession>A0A0P7AX22</accession>
<dbReference type="Proteomes" id="UP000050424">
    <property type="component" value="Unassembled WGS sequence"/>
</dbReference>
<organism evidence="1 2">
    <name type="scientific">Neonectria ditissima</name>
    <dbReference type="NCBI Taxonomy" id="78410"/>
    <lineage>
        <taxon>Eukaryota</taxon>
        <taxon>Fungi</taxon>
        <taxon>Dikarya</taxon>
        <taxon>Ascomycota</taxon>
        <taxon>Pezizomycotina</taxon>
        <taxon>Sordariomycetes</taxon>
        <taxon>Hypocreomycetidae</taxon>
        <taxon>Hypocreales</taxon>
        <taxon>Nectriaceae</taxon>
        <taxon>Neonectria</taxon>
    </lineage>
</organism>
<dbReference type="SUPFAM" id="SSF109604">
    <property type="entry name" value="HD-domain/PDEase-like"/>
    <property type="match status" value="1"/>
</dbReference>
<comment type="caution">
    <text evidence="1">The sequence shown here is derived from an EMBL/GenBank/DDBJ whole genome shotgun (WGS) entry which is preliminary data.</text>
</comment>
<sequence length="260" mass="29523">MSQPEMESTQVRENGWTAVPVDASRILNGKPFIHQPQALTVDEITFPFHDGTVASVQAYVKTHLPRQTFNHSMRVYYFGNYERKIYESTGLIEWLASAILKQQFPEHATALSPSTLALTCLLYDIGTSQENISSTRMSFEFYGAIQALNLVKELGSTKDQAEAVCETIIRHQDLGTEGTITFLGQLTQLATIYDNVGLFNRIIHETTLKDVNRVFPREGWLGCFADTIREEKRLKPWCHSTHIADFEAQVESNKLMNPYE</sequence>
<evidence type="ECO:0000313" key="1">
    <source>
        <dbReference type="EMBL" id="KPM37976.1"/>
    </source>
</evidence>
<dbReference type="OrthoDB" id="409121at2759"/>
<keyword evidence="2" id="KW-1185">Reference proteome</keyword>
<evidence type="ECO:0000313" key="2">
    <source>
        <dbReference type="Proteomes" id="UP000050424"/>
    </source>
</evidence>
<dbReference type="NCBIfam" id="TIGR03401">
    <property type="entry name" value="cyanamide_fam"/>
    <property type="match status" value="1"/>
</dbReference>
<dbReference type="Gene3D" id="1.10.3210.10">
    <property type="entry name" value="Hypothetical protein af1432"/>
    <property type="match status" value="1"/>
</dbReference>